<dbReference type="AlphaFoldDB" id="A0A5B9QNT8"/>
<dbReference type="Pfam" id="PF02698">
    <property type="entry name" value="DUF218"/>
    <property type="match status" value="1"/>
</dbReference>
<dbReference type="RefSeq" id="WP_068142759.1">
    <property type="nucleotide sequence ID" value="NZ_CP042914.1"/>
</dbReference>
<keyword evidence="1" id="KW-1133">Transmembrane helix</keyword>
<sequence length="285" mass="30620">MTDDVTRPKRSWKPLLLLLVIGLLLMAGIAMTAGRAVVEKLLTDLAMPMGLLWLTLCWLCLQLAADRSAAFKWAALAWLVCTLAGNGLVADVMLGTLEQRYAEIDPLSGPPLDRVVLLGGATNEAPNGQVQINQNGDRVVLAARMVHLGLASKVLCTGARIKGLSDQGTDEGQAARRILMELGVPTDAIEVIGGRNTSEEMQSIKQLVGTQPVGIITSAWHLDRAMRLAEQEGLQAVPLPSNFNSGSSQTPRPWASVLRDCIPNVSALASNSRITREYLARLVGR</sequence>
<dbReference type="GO" id="GO:0000270">
    <property type="term" value="P:peptidoglycan metabolic process"/>
    <property type="evidence" value="ECO:0007669"/>
    <property type="project" value="TreeGrafter"/>
</dbReference>
<proteinExistence type="predicted"/>
<dbReference type="PANTHER" id="PTHR30336:SF4">
    <property type="entry name" value="ENVELOPE BIOGENESIS FACTOR ELYC"/>
    <property type="match status" value="1"/>
</dbReference>
<reference evidence="3 4" key="1">
    <citation type="submission" date="2019-08" db="EMBL/GenBank/DDBJ databases">
        <title>Deep-cultivation of Planctomycetes and their phenomic and genomic characterization uncovers novel biology.</title>
        <authorList>
            <person name="Wiegand S."/>
            <person name="Jogler M."/>
            <person name="Boedeker C."/>
            <person name="Pinto D."/>
            <person name="Vollmers J."/>
            <person name="Rivas-Marin E."/>
            <person name="Kohn T."/>
            <person name="Peeters S.H."/>
            <person name="Heuer A."/>
            <person name="Rast P."/>
            <person name="Oberbeckmann S."/>
            <person name="Bunk B."/>
            <person name="Jeske O."/>
            <person name="Meyerdierks A."/>
            <person name="Storesund J.E."/>
            <person name="Kallscheuer N."/>
            <person name="Luecker S."/>
            <person name="Lage O.M."/>
            <person name="Pohl T."/>
            <person name="Merkel B.J."/>
            <person name="Hornburger P."/>
            <person name="Mueller R.-W."/>
            <person name="Bruemmer F."/>
            <person name="Labrenz M."/>
            <person name="Spormann A.M."/>
            <person name="Op den Camp H."/>
            <person name="Overmann J."/>
            <person name="Amann R."/>
            <person name="Jetten M.S.M."/>
            <person name="Mascher T."/>
            <person name="Medema M.H."/>
            <person name="Devos D.P."/>
            <person name="Kaster A.-K."/>
            <person name="Ovreas L."/>
            <person name="Rohde M."/>
            <person name="Galperin M.Y."/>
            <person name="Jogler C."/>
        </authorList>
    </citation>
    <scope>NUCLEOTIDE SEQUENCE [LARGE SCALE GENOMIC DNA]</scope>
    <source>
        <strain evidence="3 4">UC8</strain>
    </source>
</reference>
<keyword evidence="4" id="KW-1185">Reference proteome</keyword>
<dbReference type="GO" id="GO:0043164">
    <property type="term" value="P:Gram-negative-bacterium-type cell wall biogenesis"/>
    <property type="evidence" value="ECO:0007669"/>
    <property type="project" value="TreeGrafter"/>
</dbReference>
<evidence type="ECO:0000259" key="2">
    <source>
        <dbReference type="Pfam" id="PF02698"/>
    </source>
</evidence>
<feature type="transmembrane region" description="Helical" evidence="1">
    <location>
        <begin position="76"/>
        <end position="97"/>
    </location>
</feature>
<gene>
    <name evidence="3" type="ORF">UC8_06340</name>
</gene>
<feature type="transmembrane region" description="Helical" evidence="1">
    <location>
        <begin position="46"/>
        <end position="64"/>
    </location>
</feature>
<keyword evidence="1" id="KW-0812">Transmembrane</keyword>
<keyword evidence="1" id="KW-0472">Membrane</keyword>
<dbReference type="InterPro" id="IPR003848">
    <property type="entry name" value="DUF218"/>
</dbReference>
<dbReference type="GO" id="GO:0005886">
    <property type="term" value="C:plasma membrane"/>
    <property type="evidence" value="ECO:0007669"/>
    <property type="project" value="TreeGrafter"/>
</dbReference>
<evidence type="ECO:0000256" key="1">
    <source>
        <dbReference type="SAM" id="Phobius"/>
    </source>
</evidence>
<dbReference type="OrthoDB" id="9782395at2"/>
<dbReference type="CDD" id="cd06259">
    <property type="entry name" value="YdcF-like"/>
    <property type="match status" value="1"/>
</dbReference>
<protein>
    <recommendedName>
        <fullName evidence="2">DUF218 domain-containing protein</fullName>
    </recommendedName>
</protein>
<dbReference type="KEGG" id="rul:UC8_06340"/>
<dbReference type="EMBL" id="CP042914">
    <property type="protein sequence ID" value="QEG38676.1"/>
    <property type="molecule type" value="Genomic_DNA"/>
</dbReference>
<feature type="domain" description="DUF218" evidence="2">
    <location>
        <begin position="115"/>
        <end position="280"/>
    </location>
</feature>
<dbReference type="InterPro" id="IPR051599">
    <property type="entry name" value="Cell_Envelope_Assoc"/>
</dbReference>
<dbReference type="PANTHER" id="PTHR30336">
    <property type="entry name" value="INNER MEMBRANE PROTEIN, PROBABLE PERMEASE"/>
    <property type="match status" value="1"/>
</dbReference>
<accession>A0A5B9QNT8</accession>
<organism evidence="3 4">
    <name type="scientific">Roseimaritima ulvae</name>
    <dbReference type="NCBI Taxonomy" id="980254"/>
    <lineage>
        <taxon>Bacteria</taxon>
        <taxon>Pseudomonadati</taxon>
        <taxon>Planctomycetota</taxon>
        <taxon>Planctomycetia</taxon>
        <taxon>Pirellulales</taxon>
        <taxon>Pirellulaceae</taxon>
        <taxon>Roseimaritima</taxon>
    </lineage>
</organism>
<name>A0A5B9QNT8_9BACT</name>
<evidence type="ECO:0000313" key="3">
    <source>
        <dbReference type="EMBL" id="QEG38676.1"/>
    </source>
</evidence>
<evidence type="ECO:0000313" key="4">
    <source>
        <dbReference type="Proteomes" id="UP000325286"/>
    </source>
</evidence>
<dbReference type="Proteomes" id="UP000325286">
    <property type="component" value="Chromosome"/>
</dbReference>